<sequence length="253" mass="29520">MKGLKIIFWTLWRMWFYVLFTIPILIMLPFLVASIVSERGYPYYFKMARIWAKFILFGMGFYYKIEKNQILEPDKSYMIVANHTSMTDIMLMLATVRNPFVFVGKVELAKIPLFGFFYKRTCILVDRGCSKSRLKVFNEAQKRLDRGLSVCIFPEGGVPDDESVMLDTFKDGAFRLAIEHEIPIVPITFADNKKRFSYTFFSGSPGIMRVKMHSHVETLGKTGVDRKEIREEVREVIYNQLIDFDSDPIKSYS</sequence>
<dbReference type="PANTHER" id="PTHR10434">
    <property type="entry name" value="1-ACYL-SN-GLYCEROL-3-PHOSPHATE ACYLTRANSFERASE"/>
    <property type="match status" value="1"/>
</dbReference>
<dbReference type="Proteomes" id="UP000294644">
    <property type="component" value="Unassembled WGS sequence"/>
</dbReference>
<evidence type="ECO:0000256" key="5">
    <source>
        <dbReference type="ARBA" id="ARBA00023315"/>
    </source>
</evidence>
<keyword evidence="9" id="KW-1185">Reference proteome</keyword>
<evidence type="ECO:0000313" key="8">
    <source>
        <dbReference type="EMBL" id="TDE04437.1"/>
    </source>
</evidence>
<comment type="caution">
    <text evidence="8">The sequence shown here is derived from an EMBL/GenBank/DDBJ whole genome shotgun (WGS) entry which is preliminary data.</text>
</comment>
<evidence type="ECO:0000256" key="6">
    <source>
        <dbReference type="SAM" id="Phobius"/>
    </source>
</evidence>
<dbReference type="GO" id="GO:0006654">
    <property type="term" value="P:phosphatidic acid biosynthetic process"/>
    <property type="evidence" value="ECO:0007669"/>
    <property type="project" value="TreeGrafter"/>
</dbReference>
<dbReference type="GO" id="GO:0003841">
    <property type="term" value="F:1-acylglycerol-3-phosphate O-acyltransferase activity"/>
    <property type="evidence" value="ECO:0007669"/>
    <property type="project" value="TreeGrafter"/>
</dbReference>
<proteinExistence type="predicted"/>
<dbReference type="InterPro" id="IPR002123">
    <property type="entry name" value="Plipid/glycerol_acylTrfase"/>
</dbReference>
<keyword evidence="4" id="KW-0443">Lipid metabolism</keyword>
<keyword evidence="6" id="KW-0472">Membrane</keyword>
<evidence type="ECO:0000259" key="7">
    <source>
        <dbReference type="SMART" id="SM00563"/>
    </source>
</evidence>
<feature type="transmembrane region" description="Helical" evidence="6">
    <location>
        <begin position="12"/>
        <end position="36"/>
    </location>
</feature>
<keyword evidence="5 8" id="KW-0012">Acyltransferase</keyword>
<gene>
    <name evidence="8" type="ORF">E0F91_08715</name>
</gene>
<reference evidence="8 9" key="1">
    <citation type="submission" date="2019-03" db="EMBL/GenBank/DDBJ databases">
        <title>Flavobacterium LB-D12 sp. nov., isolated from arctic soil.</title>
        <authorList>
            <person name="Chaudhary D.K."/>
        </authorList>
    </citation>
    <scope>NUCLEOTIDE SEQUENCE [LARGE SCALE GENOMIC DNA]</scope>
    <source>
        <strain evidence="8 9">LB-D12</strain>
    </source>
</reference>
<dbReference type="PANTHER" id="PTHR10434:SF64">
    <property type="entry name" value="1-ACYL-SN-GLYCEROL-3-PHOSPHATE ACYLTRANSFERASE-RELATED"/>
    <property type="match status" value="1"/>
</dbReference>
<evidence type="ECO:0000256" key="2">
    <source>
        <dbReference type="ARBA" id="ARBA00022516"/>
    </source>
</evidence>
<keyword evidence="6" id="KW-1133">Transmembrane helix</keyword>
<organism evidence="8 9">
    <name type="scientific">Flavobacterium sandaracinum</name>
    <dbReference type="NCBI Taxonomy" id="2541733"/>
    <lineage>
        <taxon>Bacteria</taxon>
        <taxon>Pseudomonadati</taxon>
        <taxon>Bacteroidota</taxon>
        <taxon>Flavobacteriia</taxon>
        <taxon>Flavobacteriales</taxon>
        <taxon>Flavobacteriaceae</taxon>
        <taxon>Flavobacterium</taxon>
    </lineage>
</organism>
<keyword evidence="2" id="KW-0444">Lipid biosynthesis</keyword>
<dbReference type="SMART" id="SM00563">
    <property type="entry name" value="PlsC"/>
    <property type="match status" value="1"/>
</dbReference>
<dbReference type="RefSeq" id="WP_132066125.1">
    <property type="nucleotide sequence ID" value="NZ_SMFN01000008.1"/>
</dbReference>
<dbReference type="CDD" id="cd07989">
    <property type="entry name" value="LPLAT_AGPAT-like"/>
    <property type="match status" value="1"/>
</dbReference>
<feature type="domain" description="Phospholipid/glycerol acyltransferase" evidence="7">
    <location>
        <begin position="77"/>
        <end position="192"/>
    </location>
</feature>
<dbReference type="EMBL" id="SMFN01000008">
    <property type="protein sequence ID" value="TDE04437.1"/>
    <property type="molecule type" value="Genomic_DNA"/>
</dbReference>
<evidence type="ECO:0000256" key="3">
    <source>
        <dbReference type="ARBA" id="ARBA00022679"/>
    </source>
</evidence>
<keyword evidence="6" id="KW-0812">Transmembrane</keyword>
<dbReference type="SUPFAM" id="SSF69593">
    <property type="entry name" value="Glycerol-3-phosphate (1)-acyltransferase"/>
    <property type="match status" value="1"/>
</dbReference>
<comment type="pathway">
    <text evidence="1">Lipid metabolism.</text>
</comment>
<evidence type="ECO:0000313" key="9">
    <source>
        <dbReference type="Proteomes" id="UP000294644"/>
    </source>
</evidence>
<evidence type="ECO:0000256" key="1">
    <source>
        <dbReference type="ARBA" id="ARBA00005189"/>
    </source>
</evidence>
<name>A0A4R5CXF2_9FLAO</name>
<dbReference type="Pfam" id="PF01553">
    <property type="entry name" value="Acyltransferase"/>
    <property type="match status" value="1"/>
</dbReference>
<accession>A0A4R5CXF2</accession>
<keyword evidence="3 8" id="KW-0808">Transferase</keyword>
<dbReference type="OrthoDB" id="9803035at2"/>
<protein>
    <submittedName>
        <fullName evidence="8">1-acyl-sn-glycerol-3-phosphate acyltransferase</fullName>
    </submittedName>
</protein>
<evidence type="ECO:0000256" key="4">
    <source>
        <dbReference type="ARBA" id="ARBA00023098"/>
    </source>
</evidence>
<dbReference type="AlphaFoldDB" id="A0A4R5CXF2"/>